<accession>A0A3P6BYV8</accession>
<evidence type="ECO:0000313" key="2">
    <source>
        <dbReference type="EMBL" id="VDD03725.1"/>
    </source>
</evidence>
<keyword evidence="1" id="KW-0812">Transmembrane</keyword>
<gene>
    <name evidence="2" type="ORF">BOLC4T21652H</name>
</gene>
<keyword evidence="1" id="KW-0472">Membrane</keyword>
<dbReference type="AlphaFoldDB" id="A0A3P6BYV8"/>
<feature type="transmembrane region" description="Helical" evidence="1">
    <location>
        <begin position="56"/>
        <end position="73"/>
    </location>
</feature>
<sequence>MKRVRDLASTKMAVNSRRARVACVIPSRLSSTSSRRALQSMSLTKDPQGRDMERPYFRAFVFYLLFVYFCRVFKISIKSTTLYKQQRAFLLYRPYLATMFGNFLVLLFSRLIFSSVL</sequence>
<keyword evidence="1" id="KW-1133">Transmembrane helix</keyword>
<proteinExistence type="predicted"/>
<evidence type="ECO:0000256" key="1">
    <source>
        <dbReference type="SAM" id="Phobius"/>
    </source>
</evidence>
<organism evidence="2">
    <name type="scientific">Brassica oleracea</name>
    <name type="common">Wild cabbage</name>
    <dbReference type="NCBI Taxonomy" id="3712"/>
    <lineage>
        <taxon>Eukaryota</taxon>
        <taxon>Viridiplantae</taxon>
        <taxon>Streptophyta</taxon>
        <taxon>Embryophyta</taxon>
        <taxon>Tracheophyta</taxon>
        <taxon>Spermatophyta</taxon>
        <taxon>Magnoliopsida</taxon>
        <taxon>eudicotyledons</taxon>
        <taxon>Gunneridae</taxon>
        <taxon>Pentapetalae</taxon>
        <taxon>rosids</taxon>
        <taxon>malvids</taxon>
        <taxon>Brassicales</taxon>
        <taxon>Brassicaceae</taxon>
        <taxon>Brassiceae</taxon>
        <taxon>Brassica</taxon>
    </lineage>
</organism>
<protein>
    <submittedName>
        <fullName evidence="2">Uncharacterized protein</fullName>
    </submittedName>
</protein>
<dbReference type="EMBL" id="LR031873">
    <property type="protein sequence ID" value="VDD03725.1"/>
    <property type="molecule type" value="Genomic_DNA"/>
</dbReference>
<reference evidence="2" key="1">
    <citation type="submission" date="2018-11" db="EMBL/GenBank/DDBJ databases">
        <authorList>
            <consortium name="Genoscope - CEA"/>
            <person name="William W."/>
        </authorList>
    </citation>
    <scope>NUCLEOTIDE SEQUENCE</scope>
</reference>
<name>A0A3P6BYV8_BRAOL</name>
<feature type="transmembrane region" description="Helical" evidence="1">
    <location>
        <begin position="94"/>
        <end position="113"/>
    </location>
</feature>